<keyword evidence="2" id="KW-0472">Membrane</keyword>
<feature type="region of interest" description="Disordered" evidence="1">
    <location>
        <begin position="113"/>
        <end position="133"/>
    </location>
</feature>
<dbReference type="Proteomes" id="UP000526408">
    <property type="component" value="Unassembled WGS sequence"/>
</dbReference>
<proteinExistence type="predicted"/>
<keyword evidence="2" id="KW-1133">Transmembrane helix</keyword>
<evidence type="ECO:0000256" key="1">
    <source>
        <dbReference type="SAM" id="MobiDB-lite"/>
    </source>
</evidence>
<accession>A0A7X6H0A3</accession>
<organism evidence="3 4">
    <name type="scientific">Roseicyclus persicicus</name>
    <dbReference type="NCBI Taxonomy" id="2650661"/>
    <lineage>
        <taxon>Bacteria</taxon>
        <taxon>Pseudomonadati</taxon>
        <taxon>Pseudomonadota</taxon>
        <taxon>Alphaproteobacteria</taxon>
        <taxon>Rhodobacterales</taxon>
        <taxon>Roseobacteraceae</taxon>
        <taxon>Roseicyclus</taxon>
    </lineage>
</organism>
<comment type="caution">
    <text evidence="3">The sequence shown here is derived from an EMBL/GenBank/DDBJ whole genome shotgun (WGS) entry which is preliminary data.</text>
</comment>
<dbReference type="AlphaFoldDB" id="A0A7X6H0A3"/>
<keyword evidence="2" id="KW-0812">Transmembrane</keyword>
<name>A0A7X6H0A3_9RHOB</name>
<feature type="transmembrane region" description="Helical" evidence="2">
    <location>
        <begin position="38"/>
        <end position="62"/>
    </location>
</feature>
<feature type="transmembrane region" description="Helical" evidence="2">
    <location>
        <begin position="74"/>
        <end position="98"/>
    </location>
</feature>
<dbReference type="RefSeq" id="WP_168624060.1">
    <property type="nucleotide sequence ID" value="NZ_JAAZQQ010000005.1"/>
</dbReference>
<evidence type="ECO:0000313" key="3">
    <source>
        <dbReference type="EMBL" id="NKX45666.1"/>
    </source>
</evidence>
<dbReference type="EMBL" id="JAAZQQ010000005">
    <property type="protein sequence ID" value="NKX45666.1"/>
    <property type="molecule type" value="Genomic_DNA"/>
</dbReference>
<reference evidence="3 4" key="1">
    <citation type="submission" date="2020-04" db="EMBL/GenBank/DDBJ databases">
        <authorList>
            <person name="Yoon J."/>
        </authorList>
    </citation>
    <scope>NUCLEOTIDE SEQUENCE [LARGE SCALE GENOMIC DNA]</scope>
    <source>
        <strain evidence="3 4">KMU-115</strain>
    </source>
</reference>
<gene>
    <name evidence="3" type="ORF">HCU73_13810</name>
</gene>
<sequence>MYHTAALVTSLGSLALVCLIYYCNLLSRPGSWLRSETLGMMVLSTLTGLYPIALGTTALAMWSSLSGGVSLRAFLSAGVDLVSVAAVIATALVFRALVKETYRRLRGETVVTPFTPKPRGTPDMPSPSTRRAA</sequence>
<protein>
    <submittedName>
        <fullName evidence="3">Uncharacterized protein</fullName>
    </submittedName>
</protein>
<evidence type="ECO:0000313" key="4">
    <source>
        <dbReference type="Proteomes" id="UP000526408"/>
    </source>
</evidence>
<feature type="transmembrane region" description="Helical" evidence="2">
    <location>
        <begin position="6"/>
        <end position="26"/>
    </location>
</feature>
<keyword evidence="4" id="KW-1185">Reference proteome</keyword>
<evidence type="ECO:0000256" key="2">
    <source>
        <dbReference type="SAM" id="Phobius"/>
    </source>
</evidence>